<reference evidence="8 9" key="1">
    <citation type="submission" date="2023-11" db="EMBL/GenBank/DDBJ databases">
        <title>Lentzea sokolovensis, sp. nov., Lentzea kristufkii, sp. nov., and Lentzea miocenensis, sp. nov., rare actinobacteria from Sokolov Coal Basin, Miocene lacustrine sediment, Czech Republic.</title>
        <authorList>
            <person name="Lara A."/>
            <person name="Kotroba L."/>
            <person name="Nouioui I."/>
            <person name="Neumann-Schaal M."/>
            <person name="Mast Y."/>
            <person name="Chronakova A."/>
        </authorList>
    </citation>
    <scope>NUCLEOTIDE SEQUENCE [LARGE SCALE GENOMIC DNA]</scope>
    <source>
        <strain evidence="8 9">BCCO 10_0856</strain>
    </source>
</reference>
<accession>A0ABU4TEV7</accession>
<dbReference type="EC" id="1.-.-.-" evidence="8"/>
<organism evidence="8 9">
    <name type="scientific">Lentzea miocenica</name>
    <dbReference type="NCBI Taxonomy" id="3095431"/>
    <lineage>
        <taxon>Bacteria</taxon>
        <taxon>Bacillati</taxon>
        <taxon>Actinomycetota</taxon>
        <taxon>Actinomycetes</taxon>
        <taxon>Pseudonocardiales</taxon>
        <taxon>Pseudonocardiaceae</taxon>
        <taxon>Lentzea</taxon>
    </lineage>
</organism>
<feature type="domain" description="Acyl-CoA dehydrogenase/oxidase N-terminal" evidence="7">
    <location>
        <begin position="35"/>
        <end position="92"/>
    </location>
</feature>
<comment type="caution">
    <text evidence="8">The sequence shown here is derived from an EMBL/GenBank/DDBJ whole genome shotgun (WGS) entry which is preliminary data.</text>
</comment>
<comment type="cofactor">
    <cofactor evidence="1">
        <name>FAD</name>
        <dbReference type="ChEBI" id="CHEBI:57692"/>
    </cofactor>
</comment>
<evidence type="ECO:0000259" key="6">
    <source>
        <dbReference type="Pfam" id="PF00441"/>
    </source>
</evidence>
<keyword evidence="3" id="KW-0285">Flavoprotein</keyword>
<evidence type="ECO:0000256" key="1">
    <source>
        <dbReference type="ARBA" id="ARBA00001974"/>
    </source>
</evidence>
<dbReference type="SUPFAM" id="SSF47203">
    <property type="entry name" value="Acyl-CoA dehydrogenase C-terminal domain-like"/>
    <property type="match status" value="1"/>
</dbReference>
<dbReference type="Gene3D" id="1.10.540.10">
    <property type="entry name" value="Acyl-CoA dehydrogenase/oxidase, N-terminal domain"/>
    <property type="match status" value="1"/>
</dbReference>
<evidence type="ECO:0000259" key="7">
    <source>
        <dbReference type="Pfam" id="PF02771"/>
    </source>
</evidence>
<dbReference type="RefSeq" id="WP_319971754.1">
    <property type="nucleotide sequence ID" value="NZ_JAXAVW010000048.1"/>
</dbReference>
<evidence type="ECO:0000313" key="8">
    <source>
        <dbReference type="EMBL" id="MDX8036726.1"/>
    </source>
</evidence>
<comment type="similarity">
    <text evidence="2">Belongs to the acyl-CoA dehydrogenase family.</text>
</comment>
<dbReference type="Pfam" id="PF00441">
    <property type="entry name" value="Acyl-CoA_dh_1"/>
    <property type="match status" value="1"/>
</dbReference>
<evidence type="ECO:0000256" key="4">
    <source>
        <dbReference type="ARBA" id="ARBA00022827"/>
    </source>
</evidence>
<dbReference type="InterPro" id="IPR009100">
    <property type="entry name" value="AcylCoA_DH/oxidase_NM_dom_sf"/>
</dbReference>
<evidence type="ECO:0000313" key="9">
    <source>
        <dbReference type="Proteomes" id="UP001285521"/>
    </source>
</evidence>
<dbReference type="GO" id="GO:0016491">
    <property type="term" value="F:oxidoreductase activity"/>
    <property type="evidence" value="ECO:0007669"/>
    <property type="project" value="UniProtKB-KW"/>
</dbReference>
<dbReference type="PANTHER" id="PTHR43884:SF20">
    <property type="entry name" value="ACYL-COA DEHYDROGENASE FADE28"/>
    <property type="match status" value="1"/>
</dbReference>
<dbReference type="InterPro" id="IPR009075">
    <property type="entry name" value="AcylCo_DH/oxidase_C"/>
</dbReference>
<dbReference type="PIRSF" id="PIRSF016578">
    <property type="entry name" value="HsaA"/>
    <property type="match status" value="1"/>
</dbReference>
<protein>
    <submittedName>
        <fullName evidence="8">Acyl-CoA dehydrogenase family protein</fullName>
        <ecNumber evidence="8">1.-.-.-</ecNumber>
    </submittedName>
</protein>
<name>A0ABU4TEV7_9PSEU</name>
<keyword evidence="4" id="KW-0274">FAD</keyword>
<evidence type="ECO:0000256" key="5">
    <source>
        <dbReference type="ARBA" id="ARBA00023002"/>
    </source>
</evidence>
<dbReference type="Pfam" id="PF02771">
    <property type="entry name" value="Acyl-CoA_dh_N"/>
    <property type="match status" value="1"/>
</dbReference>
<dbReference type="EMBL" id="JAXAVW010000048">
    <property type="protein sequence ID" value="MDX8036726.1"/>
    <property type="molecule type" value="Genomic_DNA"/>
</dbReference>
<evidence type="ECO:0000256" key="2">
    <source>
        <dbReference type="ARBA" id="ARBA00009347"/>
    </source>
</evidence>
<keyword evidence="9" id="KW-1185">Reference proteome</keyword>
<dbReference type="InterPro" id="IPR046373">
    <property type="entry name" value="Acyl-CoA_Oxase/DH_mid-dom_sf"/>
</dbReference>
<dbReference type="PANTHER" id="PTHR43884">
    <property type="entry name" value="ACYL-COA DEHYDROGENASE"/>
    <property type="match status" value="1"/>
</dbReference>
<reference evidence="8 9" key="2">
    <citation type="submission" date="2023-11" db="EMBL/GenBank/DDBJ databases">
        <authorList>
            <person name="Lara A.C."/>
            <person name="Chronakova A."/>
        </authorList>
    </citation>
    <scope>NUCLEOTIDE SEQUENCE [LARGE SCALE GENOMIC DNA]</scope>
    <source>
        <strain evidence="8 9">BCCO 10_0856</strain>
    </source>
</reference>
<sequence length="367" mass="38304">MEIDRTTLDRLLPGLRKRLAEVSLTELESEKNPGIEIFRTLGGTNLLVPKEHGGLGADALDAVRVMRALAAVAPSTAVATMMHQFSVSTMVAAVSFGAESGVNPALLDSITQNQLLLSSAFAEGRTDQDILQPTMTATPVEGGFLVSGTKKPCSLSRSMNLMTASVALPPEHSITGLGIAVIPADAEGLSVHPFWSSFVLAGAESDEVRLTDVFVPAEQMVAPPIEQAIMLQMTGLVHFQLSVSAAYTGIASALVQQVLERGRGSVTDRADLAVRIESAALATEAVARQLIAGDPIHTTLAAAQVARFGAQQTIGEVVNRAVELLGGMAYVSSSDIAYLAAASHGISFHPPSRSSAASSIVDYFTAG</sequence>
<dbReference type="InterPro" id="IPR037069">
    <property type="entry name" value="AcylCoA_DH/ox_N_sf"/>
</dbReference>
<keyword evidence="5 8" id="KW-0560">Oxidoreductase</keyword>
<dbReference type="Gene3D" id="1.20.140.10">
    <property type="entry name" value="Butyryl-CoA Dehydrogenase, subunit A, domain 3"/>
    <property type="match status" value="1"/>
</dbReference>
<gene>
    <name evidence="8" type="ORF">SK803_41580</name>
</gene>
<dbReference type="Gene3D" id="2.40.110.10">
    <property type="entry name" value="Butyryl-CoA Dehydrogenase, subunit A, domain 2"/>
    <property type="match status" value="1"/>
</dbReference>
<feature type="domain" description="Acyl-CoA dehydrogenase/oxidase C-terminal" evidence="6">
    <location>
        <begin position="270"/>
        <end position="335"/>
    </location>
</feature>
<dbReference type="SUPFAM" id="SSF56645">
    <property type="entry name" value="Acyl-CoA dehydrogenase NM domain-like"/>
    <property type="match status" value="1"/>
</dbReference>
<dbReference type="InterPro" id="IPR013786">
    <property type="entry name" value="AcylCoA_DH/ox_N"/>
</dbReference>
<dbReference type="InterPro" id="IPR036250">
    <property type="entry name" value="AcylCo_DH-like_C"/>
</dbReference>
<proteinExistence type="inferred from homology"/>
<evidence type="ECO:0000256" key="3">
    <source>
        <dbReference type="ARBA" id="ARBA00022630"/>
    </source>
</evidence>
<dbReference type="Proteomes" id="UP001285521">
    <property type="component" value="Unassembled WGS sequence"/>
</dbReference>